<dbReference type="Gene3D" id="3.40.1580.10">
    <property type="entry name" value="SMI1/KNR4-like"/>
    <property type="match status" value="1"/>
</dbReference>
<name>A0A1I0FL39_9GAMM</name>
<dbReference type="Pfam" id="PF09346">
    <property type="entry name" value="SMI1_KNR4"/>
    <property type="match status" value="1"/>
</dbReference>
<dbReference type="Proteomes" id="UP000242642">
    <property type="component" value="Unassembled WGS sequence"/>
</dbReference>
<dbReference type="SMART" id="SM00860">
    <property type="entry name" value="SMI1_KNR4"/>
    <property type="match status" value="1"/>
</dbReference>
<dbReference type="OrthoDB" id="9131304at2"/>
<dbReference type="InterPro" id="IPR037883">
    <property type="entry name" value="Knr4/Smi1-like_sf"/>
</dbReference>
<dbReference type="RefSeq" id="WP_093322424.1">
    <property type="nucleotide sequence ID" value="NZ_FOHV01000044.1"/>
</dbReference>
<evidence type="ECO:0000313" key="2">
    <source>
        <dbReference type="EMBL" id="SET59085.1"/>
    </source>
</evidence>
<evidence type="ECO:0000259" key="1">
    <source>
        <dbReference type="SMART" id="SM00860"/>
    </source>
</evidence>
<gene>
    <name evidence="2" type="ORF">SAMN02583745_02805</name>
</gene>
<dbReference type="EMBL" id="FOHV01000044">
    <property type="protein sequence ID" value="SET59085.1"/>
    <property type="molecule type" value="Genomic_DNA"/>
</dbReference>
<evidence type="ECO:0000313" key="3">
    <source>
        <dbReference type="Proteomes" id="UP000242642"/>
    </source>
</evidence>
<reference evidence="3" key="1">
    <citation type="submission" date="2016-10" db="EMBL/GenBank/DDBJ databases">
        <authorList>
            <person name="Varghese N."/>
            <person name="Submissions S."/>
        </authorList>
    </citation>
    <scope>NUCLEOTIDE SEQUENCE [LARGE SCALE GENOMIC DNA]</scope>
    <source>
        <strain evidence="3">DSM 18579</strain>
    </source>
</reference>
<organism evidence="2 3">
    <name type="scientific">Thorsellia anophelis DSM 18579</name>
    <dbReference type="NCBI Taxonomy" id="1123402"/>
    <lineage>
        <taxon>Bacteria</taxon>
        <taxon>Pseudomonadati</taxon>
        <taxon>Pseudomonadota</taxon>
        <taxon>Gammaproteobacteria</taxon>
        <taxon>Enterobacterales</taxon>
        <taxon>Thorselliaceae</taxon>
        <taxon>Thorsellia</taxon>
    </lineage>
</organism>
<dbReference type="AlphaFoldDB" id="A0A1I0FL39"/>
<dbReference type="SUPFAM" id="SSF160631">
    <property type="entry name" value="SMI1/KNR4-like"/>
    <property type="match status" value="1"/>
</dbReference>
<protein>
    <submittedName>
        <fullName evidence="2">SMI1 / KNR4 family (SUKH-1)</fullName>
    </submittedName>
</protein>
<feature type="domain" description="Knr4/Smi1-like" evidence="1">
    <location>
        <begin position="10"/>
        <end position="141"/>
    </location>
</feature>
<sequence>MVELVFKQQKLTNREWEIFESLFDKNLPEEFKKHYLENNGGFSSEEDVEADKWGFDISFNSIKYGTSTIENLIDDINEYSLNDELLGTWTRSAFVPFASGPFGIIFFLSLRDEDYGYIYFFSLGENNMGKVCQTFEEFLNRLYKR</sequence>
<keyword evidence="3" id="KW-1185">Reference proteome</keyword>
<accession>A0A1I0FL39</accession>
<dbReference type="InterPro" id="IPR018958">
    <property type="entry name" value="Knr4/Smi1-like_dom"/>
</dbReference>
<proteinExistence type="predicted"/>